<comment type="subcellular location">
    <subcellularLocation>
        <location evidence="1">Membrane</location>
        <topology evidence="1">Multi-pass membrane protein</topology>
    </subcellularLocation>
</comment>
<keyword evidence="2 6" id="KW-0812">Transmembrane</keyword>
<dbReference type="CDD" id="cd18989">
    <property type="entry name" value="LGIC_ECD_cation"/>
    <property type="match status" value="1"/>
</dbReference>
<feature type="region of interest" description="Disordered" evidence="5">
    <location>
        <begin position="261"/>
        <end position="286"/>
    </location>
</feature>
<feature type="transmembrane region" description="Helical" evidence="6">
    <location>
        <begin position="301"/>
        <end position="319"/>
    </location>
</feature>
<dbReference type="Gene3D" id="1.20.58.390">
    <property type="entry name" value="Neurotransmitter-gated ion-channel transmembrane domain"/>
    <property type="match status" value="1"/>
</dbReference>
<dbReference type="InterPro" id="IPR036734">
    <property type="entry name" value="Neur_chan_lig-bd_sf"/>
</dbReference>
<evidence type="ECO:0000256" key="5">
    <source>
        <dbReference type="SAM" id="MobiDB-lite"/>
    </source>
</evidence>
<feature type="domain" description="Neurotransmitter-gated ion-channel ligand-binding" evidence="7">
    <location>
        <begin position="3"/>
        <end position="148"/>
    </location>
</feature>
<accession>A0AA88Y559</accession>
<name>A0AA88Y559_PINIB</name>
<reference evidence="9" key="1">
    <citation type="submission" date="2019-08" db="EMBL/GenBank/DDBJ databases">
        <title>The improved chromosome-level genome for the pearl oyster Pinctada fucata martensii using PacBio sequencing and Hi-C.</title>
        <authorList>
            <person name="Zheng Z."/>
        </authorList>
    </citation>
    <scope>NUCLEOTIDE SEQUENCE</scope>
    <source>
        <strain evidence="9">ZZ-2019</strain>
        <tissue evidence="9">Adductor muscle</tissue>
    </source>
</reference>
<feature type="domain" description="Neurotransmitter-gated ion-channel transmembrane" evidence="8">
    <location>
        <begin position="157"/>
        <end position="242"/>
    </location>
</feature>
<dbReference type="InterPro" id="IPR006029">
    <property type="entry name" value="Neurotrans-gated_channel_TM"/>
</dbReference>
<evidence type="ECO:0000256" key="1">
    <source>
        <dbReference type="ARBA" id="ARBA00004141"/>
    </source>
</evidence>
<evidence type="ECO:0000256" key="6">
    <source>
        <dbReference type="SAM" id="Phobius"/>
    </source>
</evidence>
<dbReference type="GO" id="GO:0004888">
    <property type="term" value="F:transmembrane signaling receptor activity"/>
    <property type="evidence" value="ECO:0007669"/>
    <property type="project" value="InterPro"/>
</dbReference>
<evidence type="ECO:0000256" key="3">
    <source>
        <dbReference type="ARBA" id="ARBA00022989"/>
    </source>
</evidence>
<evidence type="ECO:0000259" key="7">
    <source>
        <dbReference type="Pfam" id="PF02931"/>
    </source>
</evidence>
<gene>
    <name evidence="9" type="ORF">FSP39_005847</name>
</gene>
<organism evidence="9 10">
    <name type="scientific">Pinctada imbricata</name>
    <name type="common">Atlantic pearl-oyster</name>
    <name type="synonym">Pinctada martensii</name>
    <dbReference type="NCBI Taxonomy" id="66713"/>
    <lineage>
        <taxon>Eukaryota</taxon>
        <taxon>Metazoa</taxon>
        <taxon>Spiralia</taxon>
        <taxon>Lophotrochozoa</taxon>
        <taxon>Mollusca</taxon>
        <taxon>Bivalvia</taxon>
        <taxon>Autobranchia</taxon>
        <taxon>Pteriomorphia</taxon>
        <taxon>Pterioida</taxon>
        <taxon>Pterioidea</taxon>
        <taxon>Pteriidae</taxon>
        <taxon>Pinctada</taxon>
    </lineage>
</organism>
<evidence type="ECO:0000313" key="9">
    <source>
        <dbReference type="EMBL" id="KAK3089716.1"/>
    </source>
</evidence>
<dbReference type="AlphaFoldDB" id="A0AA88Y559"/>
<dbReference type="EMBL" id="VSWD01000010">
    <property type="protein sequence ID" value="KAK3089716.1"/>
    <property type="molecule type" value="Genomic_DNA"/>
</dbReference>
<dbReference type="Proteomes" id="UP001186944">
    <property type="component" value="Unassembled WGS sequence"/>
</dbReference>
<dbReference type="GO" id="GO:0005230">
    <property type="term" value="F:extracellular ligand-gated monoatomic ion channel activity"/>
    <property type="evidence" value="ECO:0007669"/>
    <property type="project" value="InterPro"/>
</dbReference>
<comment type="caution">
    <text evidence="9">The sequence shown here is derived from an EMBL/GenBank/DDBJ whole genome shotgun (WGS) entry which is preliminary data.</text>
</comment>
<dbReference type="Pfam" id="PF02931">
    <property type="entry name" value="Neur_chan_LBD"/>
    <property type="match status" value="1"/>
</dbReference>
<dbReference type="Pfam" id="PF02932">
    <property type="entry name" value="Neur_chan_memb"/>
    <property type="match status" value="1"/>
</dbReference>
<dbReference type="InterPro" id="IPR006202">
    <property type="entry name" value="Neur_chan_lig-bd"/>
</dbReference>
<dbReference type="PANTHER" id="PTHR18945">
    <property type="entry name" value="NEUROTRANSMITTER GATED ION CHANNEL"/>
    <property type="match status" value="1"/>
</dbReference>
<dbReference type="CDD" id="cd19051">
    <property type="entry name" value="LGIC_TM_cation"/>
    <property type="match status" value="1"/>
</dbReference>
<feature type="transmembrane region" description="Helical" evidence="6">
    <location>
        <begin position="214"/>
        <end position="234"/>
    </location>
</feature>
<dbReference type="InterPro" id="IPR038050">
    <property type="entry name" value="Neuro_actylchol_rec"/>
</dbReference>
<feature type="transmembrane region" description="Helical" evidence="6">
    <location>
        <begin position="181"/>
        <end position="202"/>
    </location>
</feature>
<dbReference type="SUPFAM" id="SSF90112">
    <property type="entry name" value="Neurotransmitter-gated ion-channel transmembrane pore"/>
    <property type="match status" value="1"/>
</dbReference>
<keyword evidence="10" id="KW-1185">Reference proteome</keyword>
<dbReference type="Gene3D" id="2.70.170.10">
    <property type="entry name" value="Neurotransmitter-gated ion-channel ligand-binding domain"/>
    <property type="match status" value="1"/>
</dbReference>
<evidence type="ECO:0000259" key="8">
    <source>
        <dbReference type="Pfam" id="PF02932"/>
    </source>
</evidence>
<sequence length="324" mass="36771">MAVDFRWKDPGLAWNLSQYGNISTLILPDSSIWKPSIALANPVDRSLLFPEDDFDVRVYFTGDVIWIMAGTVSTMCKPFVKYYPFDVHTCSIKLFPMSHTLREIQLTPTLKMDVFDNFGQWNLFNERVHTEILDVFSLASFDFSIKRRPEFSLLSLCIPILFLGVLNSCVFLIPPDSGERISYAITVLLSFAVFMTIISANMPKNSDPVPVLCYVLMVMMTESGVIVILTIYGLRLHFRTEKRPIPRLLRLTAGLFGHKSASESNGNACNSENLAEGQEGNERTNESGKSWKRIAEIYDKILLVASFFVFFVTLIWYVVAVNTK</sequence>
<evidence type="ECO:0000256" key="2">
    <source>
        <dbReference type="ARBA" id="ARBA00022692"/>
    </source>
</evidence>
<feature type="compositionally biased region" description="Polar residues" evidence="5">
    <location>
        <begin position="262"/>
        <end position="273"/>
    </location>
</feature>
<dbReference type="GO" id="GO:0016020">
    <property type="term" value="C:membrane"/>
    <property type="evidence" value="ECO:0007669"/>
    <property type="project" value="UniProtKB-SubCell"/>
</dbReference>
<dbReference type="InterPro" id="IPR006201">
    <property type="entry name" value="Neur_channel"/>
</dbReference>
<keyword evidence="3 6" id="KW-1133">Transmembrane helix</keyword>
<dbReference type="InterPro" id="IPR036719">
    <property type="entry name" value="Neuro-gated_channel_TM_sf"/>
</dbReference>
<keyword evidence="4 6" id="KW-0472">Membrane</keyword>
<dbReference type="SUPFAM" id="SSF63712">
    <property type="entry name" value="Nicotinic receptor ligand binding domain-like"/>
    <property type="match status" value="1"/>
</dbReference>
<proteinExistence type="predicted"/>
<evidence type="ECO:0000313" key="10">
    <source>
        <dbReference type="Proteomes" id="UP001186944"/>
    </source>
</evidence>
<feature type="transmembrane region" description="Helical" evidence="6">
    <location>
        <begin position="151"/>
        <end position="174"/>
    </location>
</feature>
<protein>
    <submittedName>
        <fullName evidence="9">Uncharacterized protein</fullName>
    </submittedName>
</protein>
<evidence type="ECO:0000256" key="4">
    <source>
        <dbReference type="ARBA" id="ARBA00023136"/>
    </source>
</evidence>